<comment type="caution">
    <text evidence="2">The sequence shown here is derived from an EMBL/GenBank/DDBJ whole genome shotgun (WGS) entry which is preliminary data.</text>
</comment>
<evidence type="ECO:0000313" key="2">
    <source>
        <dbReference type="EMBL" id="KAK0456224.1"/>
    </source>
</evidence>
<dbReference type="InterPro" id="IPR000904">
    <property type="entry name" value="Sec7_dom"/>
</dbReference>
<protein>
    <recommendedName>
        <fullName evidence="1">SEC7 domain-containing protein</fullName>
    </recommendedName>
</protein>
<dbReference type="EMBL" id="JAUEPT010000001">
    <property type="protein sequence ID" value="KAK0456224.1"/>
    <property type="molecule type" value="Genomic_DNA"/>
</dbReference>
<dbReference type="SUPFAM" id="SSF50729">
    <property type="entry name" value="PH domain-like"/>
    <property type="match status" value="1"/>
</dbReference>
<evidence type="ECO:0000259" key="1">
    <source>
        <dbReference type="PROSITE" id="PS50190"/>
    </source>
</evidence>
<proteinExistence type="predicted"/>
<dbReference type="AlphaFoldDB" id="A0AA39K7X1"/>
<dbReference type="Pfam" id="PF01369">
    <property type="entry name" value="Sec7"/>
    <property type="match status" value="1"/>
</dbReference>
<dbReference type="SUPFAM" id="SSF48425">
    <property type="entry name" value="Sec7 domain"/>
    <property type="match status" value="1"/>
</dbReference>
<sequence>MDVGLPRETQQIDRVMEAFAHQYVSCHPNLFTSEDHPYILAFSLIMLHTDAFNKSNKRKMTKADYIKNTRLPGVSSEVLDCFYDNIVFAPFIFVEDPLDINGQQGFVSEGSRINASVSGTGSNGSGSGLLGKGNKVDPYYLISNNLLGALRVDVERYIPSSHPYFWEGTNGRWDDDELQSVFANATAVEIVLDNRLTPPFFGMGSPPSPLVGPLGGLPDSPSLTGEIYTLRVSKAGVLSRKDDTLEGGKKSTHRKWRPMSVILTGSQLLFFRDLTWANTLAFSSGSSSGNQVIYPQATVFNPDESISVKDCIAVWDESYTKVILLLTLLSLICISQSLLA</sequence>
<feature type="domain" description="SEC7" evidence="1">
    <location>
        <begin position="5"/>
        <end position="89"/>
    </location>
</feature>
<dbReference type="Proteomes" id="UP001175226">
    <property type="component" value="Unassembled WGS sequence"/>
</dbReference>
<name>A0AA39K7X1_9AGAR</name>
<dbReference type="Gene3D" id="1.10.1000.11">
    <property type="entry name" value="Arf Nucleotide-binding Site Opener,domain 2"/>
    <property type="match status" value="1"/>
</dbReference>
<dbReference type="PROSITE" id="PS50190">
    <property type="entry name" value="SEC7"/>
    <property type="match status" value="1"/>
</dbReference>
<dbReference type="GO" id="GO:0005085">
    <property type="term" value="F:guanyl-nucleotide exchange factor activity"/>
    <property type="evidence" value="ECO:0007669"/>
    <property type="project" value="InterPro"/>
</dbReference>
<dbReference type="Gene3D" id="2.30.29.30">
    <property type="entry name" value="Pleckstrin-homology domain (PH domain)/Phosphotyrosine-binding domain (PTB)"/>
    <property type="match status" value="1"/>
</dbReference>
<dbReference type="GO" id="GO:0032012">
    <property type="term" value="P:regulation of ARF protein signal transduction"/>
    <property type="evidence" value="ECO:0007669"/>
    <property type="project" value="InterPro"/>
</dbReference>
<dbReference type="InterPro" id="IPR023394">
    <property type="entry name" value="Sec7_C_sf"/>
</dbReference>
<keyword evidence="3" id="KW-1185">Reference proteome</keyword>
<evidence type="ECO:0000313" key="3">
    <source>
        <dbReference type="Proteomes" id="UP001175226"/>
    </source>
</evidence>
<reference evidence="2" key="1">
    <citation type="submission" date="2023-06" db="EMBL/GenBank/DDBJ databases">
        <authorList>
            <consortium name="Lawrence Berkeley National Laboratory"/>
            <person name="Ahrendt S."/>
            <person name="Sahu N."/>
            <person name="Indic B."/>
            <person name="Wong-Bajracharya J."/>
            <person name="Merenyi Z."/>
            <person name="Ke H.-M."/>
            <person name="Monk M."/>
            <person name="Kocsube S."/>
            <person name="Drula E."/>
            <person name="Lipzen A."/>
            <person name="Balint B."/>
            <person name="Henrissat B."/>
            <person name="Andreopoulos B."/>
            <person name="Martin F.M."/>
            <person name="Harder C.B."/>
            <person name="Rigling D."/>
            <person name="Ford K.L."/>
            <person name="Foster G.D."/>
            <person name="Pangilinan J."/>
            <person name="Papanicolaou A."/>
            <person name="Barry K."/>
            <person name="LaButti K."/>
            <person name="Viragh M."/>
            <person name="Koriabine M."/>
            <person name="Yan M."/>
            <person name="Riley R."/>
            <person name="Champramary S."/>
            <person name="Plett K.L."/>
            <person name="Tsai I.J."/>
            <person name="Slot J."/>
            <person name="Sipos G."/>
            <person name="Plett J."/>
            <person name="Nagy L.G."/>
            <person name="Grigoriev I.V."/>
        </authorList>
    </citation>
    <scope>NUCLEOTIDE SEQUENCE</scope>
    <source>
        <strain evidence="2">FPL87.14</strain>
    </source>
</reference>
<organism evidence="2 3">
    <name type="scientific">Armillaria borealis</name>
    <dbReference type="NCBI Taxonomy" id="47425"/>
    <lineage>
        <taxon>Eukaryota</taxon>
        <taxon>Fungi</taxon>
        <taxon>Dikarya</taxon>
        <taxon>Basidiomycota</taxon>
        <taxon>Agaricomycotina</taxon>
        <taxon>Agaricomycetes</taxon>
        <taxon>Agaricomycetidae</taxon>
        <taxon>Agaricales</taxon>
        <taxon>Marasmiineae</taxon>
        <taxon>Physalacriaceae</taxon>
        <taxon>Armillaria</taxon>
    </lineage>
</organism>
<accession>A0AA39K7X1</accession>
<gene>
    <name evidence="2" type="ORF">EV421DRAFT_39672</name>
</gene>
<dbReference type="InterPro" id="IPR035999">
    <property type="entry name" value="Sec7_dom_sf"/>
</dbReference>
<dbReference type="SMART" id="SM00222">
    <property type="entry name" value="Sec7"/>
    <property type="match status" value="1"/>
</dbReference>
<dbReference type="InterPro" id="IPR011993">
    <property type="entry name" value="PH-like_dom_sf"/>
</dbReference>
<dbReference type="PANTHER" id="PTHR10663:SF405">
    <property type="entry name" value="ARF GUANINE NUCLEOTIDE EXCHANGE FACTOR SYT1"/>
    <property type="match status" value="1"/>
</dbReference>
<dbReference type="PANTHER" id="PTHR10663">
    <property type="entry name" value="GUANYL-NUCLEOTIDE EXCHANGE FACTOR"/>
    <property type="match status" value="1"/>
</dbReference>